<dbReference type="PANTHER" id="PTHR41313">
    <property type="entry name" value="ADENINE-SPECIFIC METHYLTRANSFERASE"/>
    <property type="match status" value="1"/>
</dbReference>
<dbReference type="InterPro" id="IPR016843">
    <property type="entry name" value="S-AdoMet-dep_Ade-MeTrfase_prd"/>
</dbReference>
<dbReference type="PANTHER" id="PTHR41313:SF1">
    <property type="entry name" value="DNA METHYLASE ADENINE-SPECIFIC DOMAIN-CONTAINING PROTEIN"/>
    <property type="match status" value="1"/>
</dbReference>
<name>A0A9D1PJX9_9BACI</name>
<dbReference type="Proteomes" id="UP000823937">
    <property type="component" value="Unassembled WGS sequence"/>
</dbReference>
<dbReference type="InterPro" id="IPR052933">
    <property type="entry name" value="DNA_Protect_Modify"/>
</dbReference>
<evidence type="ECO:0000259" key="1">
    <source>
        <dbReference type="Pfam" id="PF02384"/>
    </source>
</evidence>
<feature type="domain" description="YtxK-like N-terminal helical" evidence="2">
    <location>
        <begin position="8"/>
        <end position="85"/>
    </location>
</feature>
<dbReference type="SUPFAM" id="SSF53335">
    <property type="entry name" value="S-adenosyl-L-methionine-dependent methyltransferases"/>
    <property type="match status" value="1"/>
</dbReference>
<comment type="caution">
    <text evidence="3">The sequence shown here is derived from an EMBL/GenBank/DDBJ whole genome shotgun (WGS) entry which is preliminary data.</text>
</comment>
<dbReference type="GO" id="GO:0032259">
    <property type="term" value="P:methylation"/>
    <property type="evidence" value="ECO:0007669"/>
    <property type="project" value="UniProtKB-KW"/>
</dbReference>
<protein>
    <submittedName>
        <fullName evidence="3">Class I SAM-dependent methyltransferase</fullName>
    </submittedName>
</protein>
<keyword evidence="3" id="KW-0489">Methyltransferase</keyword>
<dbReference type="InterPro" id="IPR029063">
    <property type="entry name" value="SAM-dependent_MTases_sf"/>
</dbReference>
<organism evidence="3 4">
    <name type="scientific">Candidatus Pseudogracilibacillus intestinigallinarum</name>
    <dbReference type="NCBI Taxonomy" id="2838742"/>
    <lineage>
        <taxon>Bacteria</taxon>
        <taxon>Bacillati</taxon>
        <taxon>Bacillota</taxon>
        <taxon>Bacilli</taxon>
        <taxon>Bacillales</taxon>
        <taxon>Bacillaceae</taxon>
        <taxon>Pseudogracilibacillus</taxon>
    </lineage>
</organism>
<dbReference type="GO" id="GO:0003677">
    <property type="term" value="F:DNA binding"/>
    <property type="evidence" value="ECO:0007669"/>
    <property type="project" value="InterPro"/>
</dbReference>
<accession>A0A9D1PJX9</accession>
<keyword evidence="3" id="KW-0808">Transferase</keyword>
<dbReference type="Gene3D" id="3.40.50.150">
    <property type="entry name" value="Vaccinia Virus protein VP39"/>
    <property type="match status" value="1"/>
</dbReference>
<sequence>MEEKDVVQLFNIIDKTTSVIQQEESETYLDSLTRSLEAMFFEITDEPLGDKGQQIVDTSLTDINVEQLDKTTIRKAVQLAILKGMKEATQPQHLMTPETIAMFIGYLAEKLTKDMKDVRLFDPVSGTANLLLIVLEQLKNNTKAYGNEIDPTLLKLALLHANLQQKEVEFFHQDSMRPFLLDPVDLVVADLPVGYYPDDIRANDFELKADEGHSYAHHLIMEQSFMYTKEGGYLIFIIPESLFQSEQADKLHAFMKKHAHIIGLLQLSDTLFKGKEQKKSIFILQKKGPETKEVKQPLLAMLPSFQDGPKMENMLVQINNWFEENM</sequence>
<dbReference type="EMBL" id="DXHX01000025">
    <property type="protein sequence ID" value="HIV73786.1"/>
    <property type="molecule type" value="Genomic_DNA"/>
</dbReference>
<feature type="domain" description="DNA methylase adenine-specific" evidence="1">
    <location>
        <begin position="94"/>
        <end position="291"/>
    </location>
</feature>
<dbReference type="Pfam" id="PF02384">
    <property type="entry name" value="N6_Mtase"/>
    <property type="match status" value="1"/>
</dbReference>
<reference evidence="3" key="2">
    <citation type="submission" date="2021-04" db="EMBL/GenBank/DDBJ databases">
        <authorList>
            <person name="Gilroy R."/>
        </authorList>
    </citation>
    <scope>NUCLEOTIDE SEQUENCE</scope>
    <source>
        <strain evidence="3">CHK169-2315</strain>
    </source>
</reference>
<dbReference type="InterPro" id="IPR003356">
    <property type="entry name" value="DNA_methylase_A-5"/>
</dbReference>
<dbReference type="Pfam" id="PF21106">
    <property type="entry name" value="YtxK_like"/>
    <property type="match status" value="1"/>
</dbReference>
<evidence type="ECO:0000313" key="4">
    <source>
        <dbReference type="Proteomes" id="UP000823937"/>
    </source>
</evidence>
<gene>
    <name evidence="3" type="ORF">H9895_01750</name>
</gene>
<dbReference type="PIRSF" id="PIRSF026567">
    <property type="entry name" value="Adenine_mtase_bact_prd"/>
    <property type="match status" value="1"/>
</dbReference>
<dbReference type="AlphaFoldDB" id="A0A9D1PJX9"/>
<proteinExistence type="predicted"/>
<dbReference type="Gene3D" id="1.10.150.470">
    <property type="match status" value="1"/>
</dbReference>
<evidence type="ECO:0000313" key="3">
    <source>
        <dbReference type="EMBL" id="HIV73786.1"/>
    </source>
</evidence>
<dbReference type="GO" id="GO:0008170">
    <property type="term" value="F:N-methyltransferase activity"/>
    <property type="evidence" value="ECO:0007669"/>
    <property type="project" value="InterPro"/>
</dbReference>
<reference evidence="3" key="1">
    <citation type="journal article" date="2021" name="PeerJ">
        <title>Extensive microbial diversity within the chicken gut microbiome revealed by metagenomics and culture.</title>
        <authorList>
            <person name="Gilroy R."/>
            <person name="Ravi A."/>
            <person name="Getino M."/>
            <person name="Pursley I."/>
            <person name="Horton D.L."/>
            <person name="Alikhan N.F."/>
            <person name="Baker D."/>
            <person name="Gharbi K."/>
            <person name="Hall N."/>
            <person name="Watson M."/>
            <person name="Adriaenssens E.M."/>
            <person name="Foster-Nyarko E."/>
            <person name="Jarju S."/>
            <person name="Secka A."/>
            <person name="Antonio M."/>
            <person name="Oren A."/>
            <person name="Chaudhuri R.R."/>
            <person name="La Ragione R."/>
            <person name="Hildebrand F."/>
            <person name="Pallen M.J."/>
        </authorList>
    </citation>
    <scope>NUCLEOTIDE SEQUENCE</scope>
    <source>
        <strain evidence="3">CHK169-2315</strain>
    </source>
</reference>
<dbReference type="InterPro" id="IPR048375">
    <property type="entry name" value="YtxK-like_N"/>
</dbReference>
<evidence type="ECO:0000259" key="2">
    <source>
        <dbReference type="Pfam" id="PF21106"/>
    </source>
</evidence>